<dbReference type="Proteomes" id="UP000229307">
    <property type="component" value="Unassembled WGS sequence"/>
</dbReference>
<dbReference type="Pfam" id="PF18894">
    <property type="entry name" value="PhageMetallopep"/>
    <property type="match status" value="1"/>
</dbReference>
<dbReference type="EMBL" id="PFMR01000190">
    <property type="protein sequence ID" value="PIZ16386.1"/>
    <property type="molecule type" value="Genomic_DNA"/>
</dbReference>
<comment type="caution">
    <text evidence="2">The sequence shown here is derived from an EMBL/GenBank/DDBJ whole genome shotgun (WGS) entry which is preliminary data.</text>
</comment>
<accession>A0A2M7SA30</accession>
<evidence type="ECO:0000313" key="2">
    <source>
        <dbReference type="EMBL" id="PIZ16386.1"/>
    </source>
</evidence>
<name>A0A2M7SA30_9BACT</name>
<sequence>MTMLRKKMISYEDAPDIRAKIESIIAAAGLAHIKQESLTCMRSRGTNSRRVIARCHALPRIMQKALGAVPHYVIEIVSERFDKLSEEERTKTLIHELMHIPKAFGGGFVHHNMVNAREVEKVWKKIAKGLL</sequence>
<organism evidence="2 3">
    <name type="scientific">Candidatus Desantisbacteria bacterium CG_4_10_14_0_8_um_filter_48_22</name>
    <dbReference type="NCBI Taxonomy" id="1974543"/>
    <lineage>
        <taxon>Bacteria</taxon>
        <taxon>Candidatus Desantisiibacteriota</taxon>
    </lineage>
</organism>
<proteinExistence type="predicted"/>
<dbReference type="InterPro" id="IPR043998">
    <property type="entry name" value="Put_Metallopep"/>
</dbReference>
<protein>
    <submittedName>
        <fullName evidence="2">Metallopeptidase</fullName>
    </submittedName>
</protein>
<feature type="domain" description="Putative phage metallopeptidase" evidence="1">
    <location>
        <begin position="10"/>
        <end position="113"/>
    </location>
</feature>
<gene>
    <name evidence="2" type="ORF">COY52_07190</name>
</gene>
<reference evidence="3" key="1">
    <citation type="submission" date="2017-09" db="EMBL/GenBank/DDBJ databases">
        <title>Depth-based differentiation of microbial function through sediment-hosted aquifers and enrichment of novel symbionts in the deep terrestrial subsurface.</title>
        <authorList>
            <person name="Probst A.J."/>
            <person name="Ladd B."/>
            <person name="Jarett J.K."/>
            <person name="Geller-Mcgrath D.E."/>
            <person name="Sieber C.M.K."/>
            <person name="Emerson J.B."/>
            <person name="Anantharaman K."/>
            <person name="Thomas B.C."/>
            <person name="Malmstrom R."/>
            <person name="Stieglmeier M."/>
            <person name="Klingl A."/>
            <person name="Woyke T."/>
            <person name="Ryan C.M."/>
            <person name="Banfield J.F."/>
        </authorList>
    </citation>
    <scope>NUCLEOTIDE SEQUENCE [LARGE SCALE GENOMIC DNA]</scope>
</reference>
<evidence type="ECO:0000259" key="1">
    <source>
        <dbReference type="Pfam" id="PF18894"/>
    </source>
</evidence>
<dbReference type="AlphaFoldDB" id="A0A2M7SA30"/>
<evidence type="ECO:0000313" key="3">
    <source>
        <dbReference type="Proteomes" id="UP000229307"/>
    </source>
</evidence>